<feature type="transmembrane region" description="Helical" evidence="10">
    <location>
        <begin position="163"/>
        <end position="185"/>
    </location>
</feature>
<evidence type="ECO:0000256" key="8">
    <source>
        <dbReference type="ARBA" id="ARBA00023224"/>
    </source>
</evidence>
<dbReference type="OrthoDB" id="5984008at2759"/>
<evidence type="ECO:0000256" key="1">
    <source>
        <dbReference type="ARBA" id="ARBA00004141"/>
    </source>
</evidence>
<keyword evidence="8" id="KW-0807">Transducer</keyword>
<organism evidence="12 13">
    <name type="scientific">Plasmodiophora brassicae</name>
    <name type="common">Clubroot disease agent</name>
    <dbReference type="NCBI Taxonomy" id="37360"/>
    <lineage>
        <taxon>Eukaryota</taxon>
        <taxon>Sar</taxon>
        <taxon>Rhizaria</taxon>
        <taxon>Endomyxa</taxon>
        <taxon>Phytomyxea</taxon>
        <taxon>Plasmodiophorida</taxon>
        <taxon>Plasmodiophoridae</taxon>
        <taxon>Plasmodiophora</taxon>
    </lineage>
</organism>
<evidence type="ECO:0000256" key="10">
    <source>
        <dbReference type="SAM" id="Phobius"/>
    </source>
</evidence>
<dbReference type="GO" id="GO:0004965">
    <property type="term" value="F:G protein-coupled GABA receptor activity"/>
    <property type="evidence" value="ECO:0007669"/>
    <property type="project" value="InterPro"/>
</dbReference>
<keyword evidence="5 10" id="KW-0472">Membrane</keyword>
<dbReference type="AlphaFoldDB" id="A0A0G4IUJ6"/>
<evidence type="ECO:0000256" key="7">
    <source>
        <dbReference type="ARBA" id="ARBA00023180"/>
    </source>
</evidence>
<dbReference type="Proteomes" id="UP000039324">
    <property type="component" value="Unassembled WGS sequence"/>
</dbReference>
<keyword evidence="13" id="KW-1185">Reference proteome</keyword>
<dbReference type="PANTHER" id="PTHR10519:SF20">
    <property type="entry name" value="G-PROTEIN COUPLED RECEPTOR 156-RELATED"/>
    <property type="match status" value="1"/>
</dbReference>
<dbReference type="EMBL" id="CDSF01000089">
    <property type="protein sequence ID" value="CEO99018.1"/>
    <property type="molecule type" value="Genomic_DNA"/>
</dbReference>
<keyword evidence="7" id="KW-0325">Glycoprotein</keyword>
<dbReference type="InterPro" id="IPR002455">
    <property type="entry name" value="GPCR3_GABA-B"/>
</dbReference>
<feature type="transmembrane region" description="Helical" evidence="10">
    <location>
        <begin position="317"/>
        <end position="338"/>
    </location>
</feature>
<evidence type="ECO:0000256" key="9">
    <source>
        <dbReference type="SAM" id="MobiDB-lite"/>
    </source>
</evidence>
<accession>A0A0G4IUJ6</accession>
<keyword evidence="4" id="KW-0297">G-protein coupled receptor</keyword>
<feature type="transmembrane region" description="Helical" evidence="10">
    <location>
        <begin position="249"/>
        <end position="273"/>
    </location>
</feature>
<comment type="subcellular location">
    <subcellularLocation>
        <location evidence="1">Membrane</location>
        <topology evidence="1">Multi-pass membrane protein</topology>
    </subcellularLocation>
</comment>
<evidence type="ECO:0000256" key="4">
    <source>
        <dbReference type="ARBA" id="ARBA00023040"/>
    </source>
</evidence>
<feature type="compositionally biased region" description="Polar residues" evidence="9">
    <location>
        <begin position="374"/>
        <end position="384"/>
    </location>
</feature>
<dbReference type="OMA" id="CIATEAM"/>
<feature type="domain" description="G-protein coupled receptors family 3 profile" evidence="11">
    <location>
        <begin position="93"/>
        <end position="351"/>
    </location>
</feature>
<dbReference type="PRINTS" id="PR01176">
    <property type="entry name" value="GABABRECEPTR"/>
</dbReference>
<feature type="transmembrane region" description="Helical" evidence="10">
    <location>
        <begin position="285"/>
        <end position="305"/>
    </location>
</feature>
<keyword evidence="2 10" id="KW-0812">Transmembrane</keyword>
<dbReference type="STRING" id="37360.A0A0G4IUJ6"/>
<protein>
    <recommendedName>
        <fullName evidence="11">G-protein coupled receptors family 3 profile domain-containing protein</fullName>
    </recommendedName>
</protein>
<dbReference type="PANTHER" id="PTHR10519">
    <property type="entry name" value="GABA-B RECEPTOR"/>
    <property type="match status" value="1"/>
</dbReference>
<evidence type="ECO:0000256" key="6">
    <source>
        <dbReference type="ARBA" id="ARBA00023170"/>
    </source>
</evidence>
<evidence type="ECO:0000256" key="3">
    <source>
        <dbReference type="ARBA" id="ARBA00022989"/>
    </source>
</evidence>
<gene>
    <name evidence="12" type="ORF">PBRA_007132</name>
</gene>
<feature type="transmembrane region" description="Helical" evidence="10">
    <location>
        <begin position="124"/>
        <end position="143"/>
    </location>
</feature>
<feature type="region of interest" description="Disordered" evidence="9">
    <location>
        <begin position="362"/>
        <end position="384"/>
    </location>
</feature>
<proteinExistence type="predicted"/>
<keyword evidence="6" id="KW-0675">Receptor</keyword>
<evidence type="ECO:0000256" key="2">
    <source>
        <dbReference type="ARBA" id="ARBA00022692"/>
    </source>
</evidence>
<feature type="transmembrane region" description="Helical" evidence="10">
    <location>
        <begin position="89"/>
        <end position="112"/>
    </location>
</feature>
<evidence type="ECO:0000256" key="5">
    <source>
        <dbReference type="ARBA" id="ARBA00023136"/>
    </source>
</evidence>
<dbReference type="GO" id="GO:0038039">
    <property type="term" value="C:G protein-coupled receptor heterodimeric complex"/>
    <property type="evidence" value="ECO:0007669"/>
    <property type="project" value="TreeGrafter"/>
</dbReference>
<keyword evidence="3 10" id="KW-1133">Transmembrane helix</keyword>
<sequence>MVEGSADLKSTGRALVQNADLKVALRPATLPSLGSGASLGYRYTDSIRYEIRDCAGFNVVAQGVQDVSTTLGATVVTPIVDVRAGSASIITSVVLAALGVVLCVASIGVLHVYRAQPIIKASSVFFMSMMLIGMVLGFVNVLLIAVQEANYDNLPGFCAVRPFLFTAAFVTVMGALIVKTARIVWIFEVNAAKGKVTTLSNARMSAYVALMLAVDLLNDVIWTAVDRPTDQTFLDGTHRYRMCSGRTSAYNVFTAISIALKGILTVIGLVLTAKARNVPSTFNEAKALSFITYSVASQAVIYLVLSGIVNGNADATLIVATFATCFALFSSWVILIGYKIYVVLYRPDVNVYVTKNSGGRPNNDGFDTKKTTSGHKPSVTSTNADVARKPSVTAAAGAI</sequence>
<dbReference type="PROSITE" id="PS50259">
    <property type="entry name" value="G_PROTEIN_RECEP_F3_4"/>
    <property type="match status" value="1"/>
</dbReference>
<reference evidence="12 13" key="1">
    <citation type="submission" date="2015-02" db="EMBL/GenBank/DDBJ databases">
        <authorList>
            <person name="Chooi Y.-H."/>
        </authorList>
    </citation>
    <scope>NUCLEOTIDE SEQUENCE [LARGE SCALE GENOMIC DNA]</scope>
    <source>
        <strain evidence="12">E3</strain>
    </source>
</reference>
<dbReference type="Pfam" id="PF00003">
    <property type="entry name" value="7tm_3"/>
    <property type="match status" value="1"/>
</dbReference>
<evidence type="ECO:0000313" key="12">
    <source>
        <dbReference type="EMBL" id="CEO99018.1"/>
    </source>
</evidence>
<dbReference type="InterPro" id="IPR017978">
    <property type="entry name" value="GPCR_3_C"/>
</dbReference>
<name>A0A0G4IUJ6_PLABS</name>
<evidence type="ECO:0000313" key="13">
    <source>
        <dbReference type="Proteomes" id="UP000039324"/>
    </source>
</evidence>
<evidence type="ECO:0000259" key="11">
    <source>
        <dbReference type="PROSITE" id="PS50259"/>
    </source>
</evidence>